<reference evidence="1 2" key="1">
    <citation type="submission" date="2024-06" db="EMBL/GenBank/DDBJ databases">
        <authorList>
            <person name="Pan Q."/>
            <person name="Wen M."/>
            <person name="Jouanno E."/>
            <person name="Zahm M."/>
            <person name="Klopp C."/>
            <person name="Cabau C."/>
            <person name="Louis A."/>
            <person name="Berthelot C."/>
            <person name="Parey E."/>
            <person name="Roest Crollius H."/>
            <person name="Montfort J."/>
            <person name="Robinson-Rechavi M."/>
            <person name="Bouchez O."/>
            <person name="Lampietro C."/>
            <person name="Lopez Roques C."/>
            <person name="Donnadieu C."/>
            <person name="Postlethwait J."/>
            <person name="Bobe J."/>
            <person name="Verreycken H."/>
            <person name="Guiguen Y."/>
        </authorList>
    </citation>
    <scope>NUCLEOTIDE SEQUENCE [LARGE SCALE GENOMIC DNA]</scope>
    <source>
        <strain evidence="1">Up_M1</strain>
        <tissue evidence="1">Testis</tissue>
    </source>
</reference>
<proteinExistence type="predicted"/>
<gene>
    <name evidence="1" type="ORF">UPYG_G00355110</name>
</gene>
<feature type="non-terminal residue" evidence="1">
    <location>
        <position position="1"/>
    </location>
</feature>
<protein>
    <submittedName>
        <fullName evidence="1">Uncharacterized protein</fullName>
    </submittedName>
</protein>
<dbReference type="Proteomes" id="UP001557470">
    <property type="component" value="Unassembled WGS sequence"/>
</dbReference>
<organism evidence="1 2">
    <name type="scientific">Umbra pygmaea</name>
    <name type="common">Eastern mudminnow</name>
    <dbReference type="NCBI Taxonomy" id="75934"/>
    <lineage>
        <taxon>Eukaryota</taxon>
        <taxon>Metazoa</taxon>
        <taxon>Chordata</taxon>
        <taxon>Craniata</taxon>
        <taxon>Vertebrata</taxon>
        <taxon>Euteleostomi</taxon>
        <taxon>Actinopterygii</taxon>
        <taxon>Neopterygii</taxon>
        <taxon>Teleostei</taxon>
        <taxon>Protacanthopterygii</taxon>
        <taxon>Esociformes</taxon>
        <taxon>Umbridae</taxon>
        <taxon>Umbra</taxon>
    </lineage>
</organism>
<sequence>ATLTTSWTLRLSSAAPPSRWPVFFQRRCALCWNPTRPRWMRRWTWSFKTAAHTLCSH</sequence>
<keyword evidence="2" id="KW-1185">Reference proteome</keyword>
<accession>A0ABD0VVB4</accession>
<dbReference type="AlphaFoldDB" id="A0ABD0VVB4"/>
<evidence type="ECO:0000313" key="1">
    <source>
        <dbReference type="EMBL" id="KAL0961569.1"/>
    </source>
</evidence>
<dbReference type="EMBL" id="JAGEUA010000291">
    <property type="protein sequence ID" value="KAL0961569.1"/>
    <property type="molecule type" value="Genomic_DNA"/>
</dbReference>
<comment type="caution">
    <text evidence="1">The sequence shown here is derived from an EMBL/GenBank/DDBJ whole genome shotgun (WGS) entry which is preliminary data.</text>
</comment>
<name>A0ABD0VVB4_UMBPY</name>
<evidence type="ECO:0000313" key="2">
    <source>
        <dbReference type="Proteomes" id="UP001557470"/>
    </source>
</evidence>